<dbReference type="SUPFAM" id="SSF52833">
    <property type="entry name" value="Thioredoxin-like"/>
    <property type="match status" value="1"/>
</dbReference>
<dbReference type="InterPro" id="IPR036249">
    <property type="entry name" value="Thioredoxin-like_sf"/>
</dbReference>
<dbReference type="Gene3D" id="3.40.50.1400">
    <property type="match status" value="1"/>
</dbReference>
<evidence type="ECO:0000313" key="2">
    <source>
        <dbReference type="EMBL" id="SCL13828.1"/>
    </source>
</evidence>
<dbReference type="Gene3D" id="3.40.30.10">
    <property type="entry name" value="Glutaredoxin"/>
    <property type="match status" value="1"/>
</dbReference>
<evidence type="ECO:0000256" key="1">
    <source>
        <dbReference type="SAM" id="MobiDB-lite"/>
    </source>
</evidence>
<accession>A0A1C6R9N2</accession>
<organism evidence="2 3">
    <name type="scientific">Micromonospora nigra</name>
    <dbReference type="NCBI Taxonomy" id="145857"/>
    <lineage>
        <taxon>Bacteria</taxon>
        <taxon>Bacillati</taxon>
        <taxon>Actinomycetota</taxon>
        <taxon>Actinomycetes</taxon>
        <taxon>Micromonosporales</taxon>
        <taxon>Micromonosporaceae</taxon>
        <taxon>Micromonospora</taxon>
    </lineage>
</organism>
<keyword evidence="3" id="KW-1185">Reference proteome</keyword>
<dbReference type="Proteomes" id="UP000199699">
    <property type="component" value="Unassembled WGS sequence"/>
</dbReference>
<dbReference type="SUPFAM" id="SSF53800">
    <property type="entry name" value="Chelatase"/>
    <property type="match status" value="1"/>
</dbReference>
<reference evidence="2 3" key="1">
    <citation type="submission" date="2016-06" db="EMBL/GenBank/DDBJ databases">
        <authorList>
            <person name="Kjaerup R.B."/>
            <person name="Dalgaard T.S."/>
            <person name="Juul-Madsen H.R."/>
        </authorList>
    </citation>
    <scope>NUCLEOTIDE SEQUENCE [LARGE SCALE GENOMIC DNA]</scope>
    <source>
        <strain evidence="2 3">DSM 43818</strain>
    </source>
</reference>
<name>A0A1C6R9N2_9ACTN</name>
<dbReference type="AlphaFoldDB" id="A0A1C6R9N2"/>
<dbReference type="OrthoDB" id="9800597at2"/>
<dbReference type="RefSeq" id="WP_091075003.1">
    <property type="nucleotide sequence ID" value="NZ_FMHT01000003.1"/>
</dbReference>
<sequence>MSRHVLLVARAVTHHGGEATVRRLAVDVAAVVGAPVVACFLDGAAPSLHDALDAAADAGATEVLLVATHLPPDRYLDTWLRRAHADWAAGRRNPPPTSVALPLAEQPALVTAVVAAVGGPVTPLTGRPGPFRAAAWTAVPRHRHHVLVCRGPRCTAYGANDVAGALTGRLAAHGLGDDDVLVTSTGCLFPCSIGPVVVVHPDDSWYPHVDVGLAVRIVDEHLCGAGPLDGRPPRAGGTGDFADAAQVDRAED</sequence>
<dbReference type="EMBL" id="FMHT01000003">
    <property type="protein sequence ID" value="SCL13828.1"/>
    <property type="molecule type" value="Genomic_DNA"/>
</dbReference>
<dbReference type="Pfam" id="PF01257">
    <property type="entry name" value="2Fe-2S_thioredx"/>
    <property type="match status" value="1"/>
</dbReference>
<proteinExistence type="predicted"/>
<gene>
    <name evidence="2" type="ORF">GA0070616_0250</name>
</gene>
<dbReference type="CDD" id="cd02980">
    <property type="entry name" value="TRX_Fd_family"/>
    <property type="match status" value="1"/>
</dbReference>
<dbReference type="STRING" id="145857.GA0070616_0250"/>
<evidence type="ECO:0000313" key="3">
    <source>
        <dbReference type="Proteomes" id="UP000199699"/>
    </source>
</evidence>
<feature type="region of interest" description="Disordered" evidence="1">
    <location>
        <begin position="228"/>
        <end position="252"/>
    </location>
</feature>
<protein>
    <submittedName>
        <fullName evidence="2">(2Fe-2S) ferredoxin</fullName>
    </submittedName>
</protein>